<dbReference type="InterPro" id="IPR020846">
    <property type="entry name" value="MFS_dom"/>
</dbReference>
<dbReference type="STRING" id="1036808.A0A0C2ZPH1"/>
<dbReference type="AlphaFoldDB" id="A0A0C2ZPH1"/>
<feature type="transmembrane region" description="Helical" evidence="3">
    <location>
        <begin position="370"/>
        <end position="389"/>
    </location>
</feature>
<protein>
    <recommendedName>
        <fullName evidence="4">Major facilitator superfamily (MFS) profile domain-containing protein</fullName>
    </recommendedName>
</protein>
<feature type="transmembrane region" description="Helical" evidence="3">
    <location>
        <begin position="281"/>
        <end position="305"/>
    </location>
</feature>
<feature type="transmembrane region" description="Helical" evidence="3">
    <location>
        <begin position="240"/>
        <end position="260"/>
    </location>
</feature>
<dbReference type="PROSITE" id="PS50850">
    <property type="entry name" value="MFS"/>
    <property type="match status" value="1"/>
</dbReference>
<evidence type="ECO:0000313" key="5">
    <source>
        <dbReference type="EMBL" id="KIM54502.1"/>
    </source>
</evidence>
<dbReference type="OrthoDB" id="6509908at2759"/>
<evidence type="ECO:0000256" key="2">
    <source>
        <dbReference type="ARBA" id="ARBA00006727"/>
    </source>
</evidence>
<dbReference type="GO" id="GO:0016020">
    <property type="term" value="C:membrane"/>
    <property type="evidence" value="ECO:0007669"/>
    <property type="project" value="UniProtKB-SubCell"/>
</dbReference>
<evidence type="ECO:0000256" key="3">
    <source>
        <dbReference type="SAM" id="Phobius"/>
    </source>
</evidence>
<feature type="transmembrane region" description="Helical" evidence="3">
    <location>
        <begin position="211"/>
        <end position="228"/>
    </location>
</feature>
<dbReference type="Pfam" id="PF07690">
    <property type="entry name" value="MFS_1"/>
    <property type="match status" value="1"/>
</dbReference>
<name>A0A0C2ZPH1_9AGAM</name>
<dbReference type="InParanoid" id="A0A0C2ZPH1"/>
<keyword evidence="6" id="KW-1185">Reference proteome</keyword>
<dbReference type="PANTHER" id="PTHR11360:SF177">
    <property type="entry name" value="RIBOFLAVIN TRANSPORTER MCH5"/>
    <property type="match status" value="1"/>
</dbReference>
<dbReference type="EMBL" id="KN822153">
    <property type="protein sequence ID" value="KIM54502.1"/>
    <property type="molecule type" value="Genomic_DNA"/>
</dbReference>
<accession>A0A0C2ZPH1</accession>
<comment type="subcellular location">
    <subcellularLocation>
        <location evidence="1">Membrane</location>
        <topology evidence="1">Multi-pass membrane protein</topology>
    </subcellularLocation>
</comment>
<feature type="transmembrane region" description="Helical" evidence="3">
    <location>
        <begin position="105"/>
        <end position="123"/>
    </location>
</feature>
<proteinExistence type="inferred from homology"/>
<feature type="transmembrane region" description="Helical" evidence="3">
    <location>
        <begin position="409"/>
        <end position="430"/>
    </location>
</feature>
<keyword evidence="3" id="KW-0812">Transmembrane</keyword>
<dbReference type="InterPro" id="IPR011701">
    <property type="entry name" value="MFS"/>
</dbReference>
<dbReference type="InterPro" id="IPR036259">
    <property type="entry name" value="MFS_trans_sf"/>
</dbReference>
<dbReference type="HOGENOM" id="CLU_001265_1_1_1"/>
<keyword evidence="3" id="KW-0472">Membrane</keyword>
<dbReference type="Gene3D" id="1.20.1250.20">
    <property type="entry name" value="MFS general substrate transporter like domains"/>
    <property type="match status" value="2"/>
</dbReference>
<comment type="similarity">
    <text evidence="2">Belongs to the major facilitator superfamily. Monocarboxylate porter (TC 2.A.1.13) family.</text>
</comment>
<dbReference type="InterPro" id="IPR050327">
    <property type="entry name" value="Proton-linked_MCT"/>
</dbReference>
<feature type="transmembrane region" description="Helical" evidence="3">
    <location>
        <begin position="311"/>
        <end position="332"/>
    </location>
</feature>
<feature type="transmembrane region" description="Helical" evidence="3">
    <location>
        <begin position="183"/>
        <end position="204"/>
    </location>
</feature>
<organism evidence="5 6">
    <name type="scientific">Scleroderma citrinum Foug A</name>
    <dbReference type="NCBI Taxonomy" id="1036808"/>
    <lineage>
        <taxon>Eukaryota</taxon>
        <taxon>Fungi</taxon>
        <taxon>Dikarya</taxon>
        <taxon>Basidiomycota</taxon>
        <taxon>Agaricomycotina</taxon>
        <taxon>Agaricomycetes</taxon>
        <taxon>Agaricomycetidae</taxon>
        <taxon>Boletales</taxon>
        <taxon>Sclerodermatineae</taxon>
        <taxon>Sclerodermataceae</taxon>
        <taxon>Scleroderma</taxon>
    </lineage>
</organism>
<dbReference type="GO" id="GO:0022857">
    <property type="term" value="F:transmembrane transporter activity"/>
    <property type="evidence" value="ECO:0007669"/>
    <property type="project" value="InterPro"/>
</dbReference>
<sequence length="470" mass="50382">MDTSRLRNSTVIVALDVPYGEDTGQSTLSVDKIAFNRPTTLLVAFDPEKPILPSLPDFPDGGLRAWSVVIGALLMSFATFGWINSFGVFQTYYQTNTFRDLSPSTVAWIGSTQYGLVFIPALFTGRLLDLGYYNGPLAISSAIYITALFLVAECKTYTQFMLCQGVATGVGGHSRDHLEMSNLIKFFAGMIFGTCPAVVSHWFLRKRSQAYGVLAVGSSIGGTILPILAQKLFDKVGFKWTIRITAFVLTLAVFAGNLLLRTRLPPSNVKGGLFNWAAFKNPAFTCCLIAYNLVLLGLFSPLIYLDLSGKAAGLSPNFTFYLISIANCSSLIGRLSSGILADRYGAMNTLIPTTLIGGLMSFAWPYVTSQVAPLVVVTIIYGCMTGTFISLIPSTPARLGGMSDAGRRIGMAITASFFGAAVGPPLSGVIQTTSGGFKAVGFFSGGVVMLGCILMIITRRLALGKWTGKF</sequence>
<evidence type="ECO:0000259" key="4">
    <source>
        <dbReference type="PROSITE" id="PS50850"/>
    </source>
</evidence>
<reference evidence="6" key="2">
    <citation type="submission" date="2015-01" db="EMBL/GenBank/DDBJ databases">
        <title>Evolutionary Origins and Diversification of the Mycorrhizal Mutualists.</title>
        <authorList>
            <consortium name="DOE Joint Genome Institute"/>
            <consortium name="Mycorrhizal Genomics Consortium"/>
            <person name="Kohler A."/>
            <person name="Kuo A."/>
            <person name="Nagy L.G."/>
            <person name="Floudas D."/>
            <person name="Copeland A."/>
            <person name="Barry K.W."/>
            <person name="Cichocki N."/>
            <person name="Veneault-Fourrey C."/>
            <person name="LaButti K."/>
            <person name="Lindquist E.A."/>
            <person name="Lipzen A."/>
            <person name="Lundell T."/>
            <person name="Morin E."/>
            <person name="Murat C."/>
            <person name="Riley R."/>
            <person name="Ohm R."/>
            <person name="Sun H."/>
            <person name="Tunlid A."/>
            <person name="Henrissat B."/>
            <person name="Grigoriev I.V."/>
            <person name="Hibbett D.S."/>
            <person name="Martin F."/>
        </authorList>
    </citation>
    <scope>NUCLEOTIDE SEQUENCE [LARGE SCALE GENOMIC DNA]</scope>
    <source>
        <strain evidence="6">Foug A</strain>
    </source>
</reference>
<evidence type="ECO:0000313" key="6">
    <source>
        <dbReference type="Proteomes" id="UP000053989"/>
    </source>
</evidence>
<feature type="domain" description="Major facilitator superfamily (MFS) profile" evidence="4">
    <location>
        <begin position="278"/>
        <end position="470"/>
    </location>
</feature>
<dbReference type="SUPFAM" id="SSF103473">
    <property type="entry name" value="MFS general substrate transporter"/>
    <property type="match status" value="1"/>
</dbReference>
<reference evidence="5 6" key="1">
    <citation type="submission" date="2014-04" db="EMBL/GenBank/DDBJ databases">
        <authorList>
            <consortium name="DOE Joint Genome Institute"/>
            <person name="Kuo A."/>
            <person name="Kohler A."/>
            <person name="Nagy L.G."/>
            <person name="Floudas D."/>
            <person name="Copeland A."/>
            <person name="Barry K.W."/>
            <person name="Cichocki N."/>
            <person name="Veneault-Fourrey C."/>
            <person name="LaButti K."/>
            <person name="Lindquist E.A."/>
            <person name="Lipzen A."/>
            <person name="Lundell T."/>
            <person name="Morin E."/>
            <person name="Murat C."/>
            <person name="Sun H."/>
            <person name="Tunlid A."/>
            <person name="Henrissat B."/>
            <person name="Grigoriev I.V."/>
            <person name="Hibbett D.S."/>
            <person name="Martin F."/>
            <person name="Nordberg H.P."/>
            <person name="Cantor M.N."/>
            <person name="Hua S.X."/>
        </authorList>
    </citation>
    <scope>NUCLEOTIDE SEQUENCE [LARGE SCALE GENOMIC DNA]</scope>
    <source>
        <strain evidence="5 6">Foug A</strain>
    </source>
</reference>
<evidence type="ECO:0000256" key="1">
    <source>
        <dbReference type="ARBA" id="ARBA00004141"/>
    </source>
</evidence>
<feature type="transmembrane region" description="Helical" evidence="3">
    <location>
        <begin position="130"/>
        <end position="152"/>
    </location>
</feature>
<dbReference type="PANTHER" id="PTHR11360">
    <property type="entry name" value="MONOCARBOXYLATE TRANSPORTER"/>
    <property type="match status" value="1"/>
</dbReference>
<gene>
    <name evidence="5" type="ORF">SCLCIDRAFT_371215</name>
</gene>
<feature type="transmembrane region" description="Helical" evidence="3">
    <location>
        <begin position="344"/>
        <end position="364"/>
    </location>
</feature>
<feature type="transmembrane region" description="Helical" evidence="3">
    <location>
        <begin position="436"/>
        <end position="457"/>
    </location>
</feature>
<feature type="transmembrane region" description="Helical" evidence="3">
    <location>
        <begin position="65"/>
        <end position="85"/>
    </location>
</feature>
<dbReference type="Proteomes" id="UP000053989">
    <property type="component" value="Unassembled WGS sequence"/>
</dbReference>
<keyword evidence="3" id="KW-1133">Transmembrane helix</keyword>